<comment type="caution">
    <text evidence="1">The sequence shown here is derived from an EMBL/GenBank/DDBJ whole genome shotgun (WGS) entry which is preliminary data.</text>
</comment>
<evidence type="ECO:0000313" key="2">
    <source>
        <dbReference type="Proteomes" id="UP000297777"/>
    </source>
</evidence>
<name>A0A4Z1EFN0_9HELO</name>
<gene>
    <name evidence="1" type="ORF">BTUL_0116g00100</name>
</gene>
<dbReference type="EMBL" id="PQXH01000116">
    <property type="protein sequence ID" value="TGO11145.1"/>
    <property type="molecule type" value="Genomic_DNA"/>
</dbReference>
<accession>A0A4Z1EFN0</accession>
<reference evidence="1 2" key="1">
    <citation type="submission" date="2017-12" db="EMBL/GenBank/DDBJ databases">
        <title>Comparative genomics of Botrytis spp.</title>
        <authorList>
            <person name="Valero-Jimenez C.A."/>
            <person name="Tapia P."/>
            <person name="Veloso J."/>
            <person name="Silva-Moreno E."/>
            <person name="Staats M."/>
            <person name="Valdes J.H."/>
            <person name="Van Kan J.A.L."/>
        </authorList>
    </citation>
    <scope>NUCLEOTIDE SEQUENCE [LARGE SCALE GENOMIC DNA]</scope>
    <source>
        <strain evidence="1 2">Bt9001</strain>
    </source>
</reference>
<proteinExistence type="predicted"/>
<sequence>MANFEIKPSKADFDAVGMKYPCPGWDWVLDSESEELPVLKGESGGDNWAELQKGNQSWSHIVYLDGDEVV</sequence>
<dbReference type="Proteomes" id="UP000297777">
    <property type="component" value="Unassembled WGS sequence"/>
</dbReference>
<organism evidence="1 2">
    <name type="scientific">Botrytis tulipae</name>
    <dbReference type="NCBI Taxonomy" id="87230"/>
    <lineage>
        <taxon>Eukaryota</taxon>
        <taxon>Fungi</taxon>
        <taxon>Dikarya</taxon>
        <taxon>Ascomycota</taxon>
        <taxon>Pezizomycotina</taxon>
        <taxon>Leotiomycetes</taxon>
        <taxon>Helotiales</taxon>
        <taxon>Sclerotiniaceae</taxon>
        <taxon>Botrytis</taxon>
    </lineage>
</organism>
<dbReference type="OrthoDB" id="10412233at2759"/>
<keyword evidence="2" id="KW-1185">Reference proteome</keyword>
<protein>
    <submittedName>
        <fullName evidence="1">Uncharacterized protein</fullName>
    </submittedName>
</protein>
<dbReference type="AlphaFoldDB" id="A0A4Z1EFN0"/>
<evidence type="ECO:0000313" key="1">
    <source>
        <dbReference type="EMBL" id="TGO11145.1"/>
    </source>
</evidence>